<evidence type="ECO:0000256" key="9">
    <source>
        <dbReference type="ARBA" id="ARBA00038030"/>
    </source>
</evidence>
<keyword evidence="7" id="KW-0496">Mitochondrion</keyword>
<accession>A0A9P7FKN7</accession>
<dbReference type="GO" id="GO:0030943">
    <property type="term" value="F:mitochondrion targeting sequence binding"/>
    <property type="evidence" value="ECO:0007669"/>
    <property type="project" value="TreeGrafter"/>
</dbReference>
<dbReference type="PROSITE" id="PS50005">
    <property type="entry name" value="TPR"/>
    <property type="match status" value="2"/>
</dbReference>
<evidence type="ECO:0008006" key="13">
    <source>
        <dbReference type="Google" id="ProtNLM"/>
    </source>
</evidence>
<keyword evidence="12" id="KW-1185">Reference proteome</keyword>
<dbReference type="Proteomes" id="UP000717328">
    <property type="component" value="Unassembled WGS sequence"/>
</dbReference>
<evidence type="ECO:0000256" key="4">
    <source>
        <dbReference type="ARBA" id="ARBA00022787"/>
    </source>
</evidence>
<comment type="caution">
    <text evidence="11">The sequence shown here is derived from an EMBL/GenBank/DDBJ whole genome shotgun (WGS) entry which is preliminary data.</text>
</comment>
<feature type="non-terminal residue" evidence="11">
    <location>
        <position position="1"/>
    </location>
</feature>
<dbReference type="GO" id="GO:0008320">
    <property type="term" value="F:protein transmembrane transporter activity"/>
    <property type="evidence" value="ECO:0007669"/>
    <property type="project" value="TreeGrafter"/>
</dbReference>
<dbReference type="AlphaFoldDB" id="A0A9P7FKN7"/>
<evidence type="ECO:0000256" key="6">
    <source>
        <dbReference type="ARBA" id="ARBA00022989"/>
    </source>
</evidence>
<dbReference type="GO" id="GO:0045039">
    <property type="term" value="P:protein insertion into mitochondrial inner membrane"/>
    <property type="evidence" value="ECO:0007669"/>
    <property type="project" value="TreeGrafter"/>
</dbReference>
<keyword evidence="6" id="KW-1133">Transmembrane helix</keyword>
<dbReference type="GO" id="GO:0030150">
    <property type="term" value="P:protein import into mitochondrial matrix"/>
    <property type="evidence" value="ECO:0007669"/>
    <property type="project" value="TreeGrafter"/>
</dbReference>
<comment type="similarity">
    <text evidence="9">Belongs to the Tom70 family.</text>
</comment>
<reference evidence="11" key="1">
    <citation type="submission" date="2021-02" db="EMBL/GenBank/DDBJ databases">
        <authorList>
            <person name="Nieuwenhuis M."/>
            <person name="Van De Peppel L.J.J."/>
        </authorList>
    </citation>
    <scope>NUCLEOTIDE SEQUENCE</scope>
    <source>
        <strain evidence="11">D49</strain>
    </source>
</reference>
<keyword evidence="2" id="KW-0812">Transmembrane</keyword>
<evidence type="ECO:0000256" key="5">
    <source>
        <dbReference type="ARBA" id="ARBA00022803"/>
    </source>
</evidence>
<evidence type="ECO:0000256" key="8">
    <source>
        <dbReference type="ARBA" id="ARBA00023136"/>
    </source>
</evidence>
<evidence type="ECO:0000256" key="1">
    <source>
        <dbReference type="ARBA" id="ARBA00004572"/>
    </source>
</evidence>
<organism evidence="11 12">
    <name type="scientific">Sphagnurus paluster</name>
    <dbReference type="NCBI Taxonomy" id="117069"/>
    <lineage>
        <taxon>Eukaryota</taxon>
        <taxon>Fungi</taxon>
        <taxon>Dikarya</taxon>
        <taxon>Basidiomycota</taxon>
        <taxon>Agaricomycotina</taxon>
        <taxon>Agaricomycetes</taxon>
        <taxon>Agaricomycetidae</taxon>
        <taxon>Agaricales</taxon>
        <taxon>Tricholomatineae</taxon>
        <taxon>Lyophyllaceae</taxon>
        <taxon>Sphagnurus</taxon>
    </lineage>
</organism>
<dbReference type="PANTHER" id="PTHR46208:SF1">
    <property type="entry name" value="MITOCHONDRIAL IMPORT RECEPTOR SUBUNIT TOM70"/>
    <property type="match status" value="1"/>
</dbReference>
<feature type="repeat" description="TPR" evidence="10">
    <location>
        <begin position="58"/>
        <end position="91"/>
    </location>
</feature>
<feature type="repeat" description="TPR" evidence="10">
    <location>
        <begin position="24"/>
        <end position="57"/>
    </location>
</feature>
<keyword evidence="3" id="KW-0677">Repeat</keyword>
<gene>
    <name evidence="11" type="ORF">H0H81_010537</name>
</gene>
<dbReference type="OrthoDB" id="2942533at2759"/>
<comment type="subcellular location">
    <subcellularLocation>
        <location evidence="1">Mitochondrion outer membrane</location>
        <topology evidence="1">Single-pass membrane protein</topology>
    </subcellularLocation>
</comment>
<keyword evidence="4" id="KW-1000">Mitochondrion outer membrane</keyword>
<dbReference type="SUPFAM" id="SSF48452">
    <property type="entry name" value="TPR-like"/>
    <property type="match status" value="1"/>
</dbReference>
<proteinExistence type="inferred from homology"/>
<reference evidence="11" key="2">
    <citation type="submission" date="2021-10" db="EMBL/GenBank/DDBJ databases">
        <title>Phylogenomics reveals ancestral predisposition of the termite-cultivated fungus Termitomyces towards a domesticated lifestyle.</title>
        <authorList>
            <person name="Auxier B."/>
            <person name="Grum-Grzhimaylo A."/>
            <person name="Cardenas M.E."/>
            <person name="Lodge J.D."/>
            <person name="Laessoe T."/>
            <person name="Pedersen O."/>
            <person name="Smith M.E."/>
            <person name="Kuyper T.W."/>
            <person name="Franco-Molano E.A."/>
            <person name="Baroni T.J."/>
            <person name="Aanen D.K."/>
        </authorList>
    </citation>
    <scope>NUCLEOTIDE SEQUENCE</scope>
    <source>
        <strain evidence="11">D49</strain>
    </source>
</reference>
<evidence type="ECO:0000313" key="12">
    <source>
        <dbReference type="Proteomes" id="UP000717328"/>
    </source>
</evidence>
<dbReference type="Gene3D" id="1.25.40.10">
    <property type="entry name" value="Tetratricopeptide repeat domain"/>
    <property type="match status" value="1"/>
</dbReference>
<evidence type="ECO:0000256" key="10">
    <source>
        <dbReference type="PROSITE-ProRule" id="PRU00339"/>
    </source>
</evidence>
<dbReference type="InterPro" id="IPR011990">
    <property type="entry name" value="TPR-like_helical_dom_sf"/>
</dbReference>
<dbReference type="SMART" id="SM00028">
    <property type="entry name" value="TPR"/>
    <property type="match status" value="3"/>
</dbReference>
<evidence type="ECO:0000256" key="3">
    <source>
        <dbReference type="ARBA" id="ARBA00022737"/>
    </source>
</evidence>
<sequence>FLTGDVTGAKADLLASLAVLPNFTQSLVKLASVHMEQSDPAAAFKCFDDAIKVDERDPDIYYHRGQVFFIMNEFTEAAENYTKSTELDDTFVFTHIQLAVAQYKSGNLANSMATFRRTLKAFPQRSEPQNY</sequence>
<protein>
    <recommendedName>
        <fullName evidence="13">Tetratricopeptide repeat protein</fullName>
    </recommendedName>
</protein>
<dbReference type="PANTHER" id="PTHR46208">
    <property type="entry name" value="MITOCHONDRIAL IMPORT RECEPTOR SUBUNIT TOM70"/>
    <property type="match status" value="1"/>
</dbReference>
<evidence type="ECO:0000313" key="11">
    <source>
        <dbReference type="EMBL" id="KAG5633143.1"/>
    </source>
</evidence>
<keyword evidence="8" id="KW-0472">Membrane</keyword>
<dbReference type="Pfam" id="PF13432">
    <property type="entry name" value="TPR_16"/>
    <property type="match status" value="1"/>
</dbReference>
<name>A0A9P7FKN7_9AGAR</name>
<dbReference type="Pfam" id="PF13174">
    <property type="entry name" value="TPR_6"/>
    <property type="match status" value="1"/>
</dbReference>
<dbReference type="GO" id="GO:0005741">
    <property type="term" value="C:mitochondrial outer membrane"/>
    <property type="evidence" value="ECO:0007669"/>
    <property type="project" value="UniProtKB-SubCell"/>
</dbReference>
<dbReference type="InterPro" id="IPR019734">
    <property type="entry name" value="TPR_rpt"/>
</dbReference>
<evidence type="ECO:0000256" key="7">
    <source>
        <dbReference type="ARBA" id="ARBA00023128"/>
    </source>
</evidence>
<dbReference type="EMBL" id="JABCKI010009051">
    <property type="protein sequence ID" value="KAG5633143.1"/>
    <property type="molecule type" value="Genomic_DNA"/>
</dbReference>
<keyword evidence="5 10" id="KW-0802">TPR repeat</keyword>
<evidence type="ECO:0000256" key="2">
    <source>
        <dbReference type="ARBA" id="ARBA00022692"/>
    </source>
</evidence>